<evidence type="ECO:0000313" key="2">
    <source>
        <dbReference type="Proteomes" id="UP000095287"/>
    </source>
</evidence>
<evidence type="ECO:0000313" key="3">
    <source>
        <dbReference type="WBParaSite" id="L893_g32466.t1"/>
    </source>
</evidence>
<dbReference type="WBParaSite" id="L893_g32466.t1">
    <property type="protein sequence ID" value="L893_g32466.t1"/>
    <property type="gene ID" value="L893_g32466"/>
</dbReference>
<sequence>MAHEAVYGRTHGSVIRHYLIRINNSTMAPINSASTTTDFINPPAETPQPDPNRIPKTFFMFVDLSR</sequence>
<protein>
    <submittedName>
        <fullName evidence="3">Uncharacterized protein</fullName>
    </submittedName>
</protein>
<evidence type="ECO:0000256" key="1">
    <source>
        <dbReference type="SAM" id="MobiDB-lite"/>
    </source>
</evidence>
<feature type="region of interest" description="Disordered" evidence="1">
    <location>
        <begin position="33"/>
        <end position="52"/>
    </location>
</feature>
<dbReference type="AlphaFoldDB" id="A0A1I8A3B9"/>
<reference evidence="3" key="1">
    <citation type="submission" date="2016-11" db="UniProtKB">
        <authorList>
            <consortium name="WormBaseParasite"/>
        </authorList>
    </citation>
    <scope>IDENTIFICATION</scope>
</reference>
<organism evidence="2 3">
    <name type="scientific">Steinernema glaseri</name>
    <dbReference type="NCBI Taxonomy" id="37863"/>
    <lineage>
        <taxon>Eukaryota</taxon>
        <taxon>Metazoa</taxon>
        <taxon>Ecdysozoa</taxon>
        <taxon>Nematoda</taxon>
        <taxon>Chromadorea</taxon>
        <taxon>Rhabditida</taxon>
        <taxon>Tylenchina</taxon>
        <taxon>Panagrolaimomorpha</taxon>
        <taxon>Strongyloidoidea</taxon>
        <taxon>Steinernematidae</taxon>
        <taxon>Steinernema</taxon>
    </lineage>
</organism>
<proteinExistence type="predicted"/>
<keyword evidence="2" id="KW-1185">Reference proteome</keyword>
<accession>A0A1I8A3B9</accession>
<dbReference type="Proteomes" id="UP000095287">
    <property type="component" value="Unplaced"/>
</dbReference>
<name>A0A1I8A3B9_9BILA</name>